<evidence type="ECO:0000313" key="2">
    <source>
        <dbReference type="EMBL" id="ODJ89656.1"/>
    </source>
</evidence>
<gene>
    <name evidence="2" type="ORF">CODIS_02160</name>
</gene>
<organism evidence="2 3">
    <name type="scientific">Candidatus Thiodiazotropha endolucinida</name>
    <dbReference type="NCBI Taxonomy" id="1655433"/>
    <lineage>
        <taxon>Bacteria</taxon>
        <taxon>Pseudomonadati</taxon>
        <taxon>Pseudomonadota</taxon>
        <taxon>Gammaproteobacteria</taxon>
        <taxon>Chromatiales</taxon>
        <taxon>Sedimenticolaceae</taxon>
        <taxon>Candidatus Thiodiazotropha</taxon>
    </lineage>
</organism>
<keyword evidence="1" id="KW-1133">Transmembrane helix</keyword>
<sequence>MKKNSTHSGSKSSDPDSATWGPKLFIAVLIALLAFFYWLLIYSGGVSIDHG</sequence>
<dbReference type="AlphaFoldDB" id="A0A7Z0VQV0"/>
<name>A0A7Z0VQV0_9GAMM</name>
<reference evidence="2 3" key="1">
    <citation type="submission" date="2016-06" db="EMBL/GenBank/DDBJ databases">
        <title>Genome sequence of endosymbiont of Candidatus Endolucinida thiodiazotropha.</title>
        <authorList>
            <person name="Poehlein A."/>
            <person name="Koenig S."/>
            <person name="Heiden S.E."/>
            <person name="Thuermer A."/>
            <person name="Voget S."/>
            <person name="Daniel R."/>
            <person name="Markert S."/>
            <person name="Gros O."/>
            <person name="Schweder T."/>
        </authorList>
    </citation>
    <scope>NUCLEOTIDE SEQUENCE [LARGE SCALE GENOMIC DNA]</scope>
    <source>
        <strain evidence="2 3">COS</strain>
    </source>
</reference>
<protein>
    <submittedName>
        <fullName evidence="2">Uncharacterized protein</fullName>
    </submittedName>
</protein>
<comment type="caution">
    <text evidence="2">The sequence shown here is derived from an EMBL/GenBank/DDBJ whole genome shotgun (WGS) entry which is preliminary data.</text>
</comment>
<dbReference type="RefSeq" id="WP_154722960.1">
    <property type="nucleotide sequence ID" value="NZ_MARB01000001.1"/>
</dbReference>
<keyword evidence="3" id="KW-1185">Reference proteome</keyword>
<evidence type="ECO:0000256" key="1">
    <source>
        <dbReference type="SAM" id="Phobius"/>
    </source>
</evidence>
<keyword evidence="1" id="KW-0472">Membrane</keyword>
<keyword evidence="1" id="KW-0812">Transmembrane</keyword>
<proteinExistence type="predicted"/>
<dbReference type="EMBL" id="MARB01000001">
    <property type="protein sequence ID" value="ODJ89656.1"/>
    <property type="molecule type" value="Genomic_DNA"/>
</dbReference>
<dbReference type="Proteomes" id="UP000094769">
    <property type="component" value="Unassembled WGS sequence"/>
</dbReference>
<accession>A0A7Z0VQV0</accession>
<evidence type="ECO:0000313" key="3">
    <source>
        <dbReference type="Proteomes" id="UP000094769"/>
    </source>
</evidence>
<feature type="transmembrane region" description="Helical" evidence="1">
    <location>
        <begin position="20"/>
        <end position="40"/>
    </location>
</feature>